<dbReference type="Gene3D" id="2.60.40.10">
    <property type="entry name" value="Immunoglobulins"/>
    <property type="match status" value="1"/>
</dbReference>
<organism evidence="3 4">
    <name type="scientific">Rotaria sordida</name>
    <dbReference type="NCBI Taxonomy" id="392033"/>
    <lineage>
        <taxon>Eukaryota</taxon>
        <taxon>Metazoa</taxon>
        <taxon>Spiralia</taxon>
        <taxon>Gnathifera</taxon>
        <taxon>Rotifera</taxon>
        <taxon>Eurotatoria</taxon>
        <taxon>Bdelloidea</taxon>
        <taxon>Philodinida</taxon>
        <taxon>Philodinidae</taxon>
        <taxon>Rotaria</taxon>
    </lineage>
</organism>
<dbReference type="EMBL" id="CAJOBE010004257">
    <property type="protein sequence ID" value="CAF3923599.1"/>
    <property type="molecule type" value="Genomic_DNA"/>
</dbReference>
<name>A0A819J2E1_9BILA</name>
<feature type="transmembrane region" description="Helical" evidence="1">
    <location>
        <begin position="1245"/>
        <end position="1268"/>
    </location>
</feature>
<feature type="transmembrane region" description="Helical" evidence="1">
    <location>
        <begin position="1201"/>
        <end position="1225"/>
    </location>
</feature>
<keyword evidence="1" id="KW-1133">Transmembrane helix</keyword>
<keyword evidence="1" id="KW-0472">Membrane</keyword>
<evidence type="ECO:0000259" key="2">
    <source>
        <dbReference type="PROSITE" id="PS50202"/>
    </source>
</evidence>
<dbReference type="InterPro" id="IPR013783">
    <property type="entry name" value="Ig-like_fold"/>
</dbReference>
<dbReference type="InterPro" id="IPR000535">
    <property type="entry name" value="MSP_dom"/>
</dbReference>
<evidence type="ECO:0000313" key="3">
    <source>
        <dbReference type="EMBL" id="CAF3923599.1"/>
    </source>
</evidence>
<gene>
    <name evidence="3" type="ORF">FNK824_LOCUS21752</name>
</gene>
<dbReference type="SUPFAM" id="SSF56399">
    <property type="entry name" value="ADP-ribosylation"/>
    <property type="match status" value="1"/>
</dbReference>
<dbReference type="Gene3D" id="1.25.40.10">
    <property type="entry name" value="Tetratricopeptide repeat domain"/>
    <property type="match status" value="1"/>
</dbReference>
<dbReference type="PANTHER" id="PTHR46137">
    <property type="entry name" value="OS05G0310600 PROTEIN"/>
    <property type="match status" value="1"/>
</dbReference>
<evidence type="ECO:0000313" key="4">
    <source>
        <dbReference type="Proteomes" id="UP000663874"/>
    </source>
</evidence>
<reference evidence="3" key="1">
    <citation type="submission" date="2021-02" db="EMBL/GenBank/DDBJ databases">
        <authorList>
            <person name="Nowell W R."/>
        </authorList>
    </citation>
    <scope>NUCLEOTIDE SEQUENCE</scope>
</reference>
<feature type="transmembrane region" description="Helical" evidence="1">
    <location>
        <begin position="675"/>
        <end position="692"/>
    </location>
</feature>
<dbReference type="Gene3D" id="3.90.1720.10">
    <property type="entry name" value="endopeptidase domain like (from Nostoc punctiforme)"/>
    <property type="match status" value="1"/>
</dbReference>
<comment type="caution">
    <text evidence="3">The sequence shown here is derived from an EMBL/GenBank/DDBJ whole genome shotgun (WGS) entry which is preliminary data.</text>
</comment>
<dbReference type="PANTHER" id="PTHR46137:SF3">
    <property type="entry name" value="OS05G0310600 PROTEIN"/>
    <property type="match status" value="1"/>
</dbReference>
<dbReference type="SUPFAM" id="SSF48452">
    <property type="entry name" value="TPR-like"/>
    <property type="match status" value="1"/>
</dbReference>
<proteinExistence type="predicted"/>
<dbReference type="Proteomes" id="UP000663874">
    <property type="component" value="Unassembled WGS sequence"/>
</dbReference>
<feature type="transmembrane region" description="Helical" evidence="1">
    <location>
        <begin position="596"/>
        <end position="616"/>
    </location>
</feature>
<feature type="domain" description="MSP" evidence="2">
    <location>
        <begin position="915"/>
        <end position="1042"/>
    </location>
</feature>
<dbReference type="PROSITE" id="PS50202">
    <property type="entry name" value="MSP"/>
    <property type="match status" value="1"/>
</dbReference>
<evidence type="ECO:0000256" key="1">
    <source>
        <dbReference type="SAM" id="Phobius"/>
    </source>
</evidence>
<protein>
    <recommendedName>
        <fullName evidence="2">MSP domain-containing protein</fullName>
    </recommendedName>
</protein>
<sequence>TFTRILLYTGDQNFDDKWHQVRRRLHRLDSNMLISDNPEKCIEYIQQKNQNIIDACPSSQLTHFYILNGQQARVDDEEIIIEGMYDNDDGDDDEDNLEMSSNKNQTLVPMAIYGLTHEHEISIRDLTNDQVRFIWFQLLLDILLQLPRNLANMNDMLEVARAHYSSDLVELKKIDEFARDYRSTKAIWWYTNDSFVYRLVNRAFRTQDIRIIFTFRFFILDLFTQLAKEARRAMSSLPKKVFHGQFLGIDELETIKNNIDGLISTNTFLSTTIDSNVAFIYAGNGSCLPSSASVVFEIDLKSDNKNSSFERPFAPIAQHIEQYDSTWLICLEVETQVKECLSKLSAHLRTENMHPLASELTLGDFLLNMGELHQAEQFYGIMLRQQASSDADDYDKALLYNSIGMLHIDRSDYRAARTLFDQAYMTSYEDIHAYDIQPGDHLFVWRKAKFYSHHGIAISSNDAQRISAQYLSASTSSIEPIMILEQNSKGLKIITIQQFRLENFLSKNYVHSINRAQYSVGSFHLIVLKRSGTCYKENRDESDKIVQRAIDTFNDEQKRDFYKSATQAIQTIRQNAPELVFMSADDVIKSSVKGNLIGAGVAFILEAIFHSVRLVIYFRIDEDKRQEFIDKGYAITPEKYIKRITELGGACLAGGGLAALATLGAGVLFGITGGAALTAISILFGFIGYLAGRALTKMVSDRVKTYLINGYKYVMKSIKHNIQVFTSNIEVVDVTMLRNVLIHVDGLEMQTLSFVRRFMRMLEEIRSTAKAVLNGEITHSQARSRIVYDYEDSYKGLKILLDDHQEISNQIDAVMADILIAKGKYDKTFVNILHPNSGWSKWYNSTNPQISNIRESVQNIQQSFEQMDEYLARLVNLIDEDNIDANGNDRKYTQIVNLCDELLKTHIHAFLKSSPIEILPSTDLTFTGPFTNITSTELFILNNTYSNIEYEIKAIPQKNYQIDPPRGLVAAETRTEIKVYLLPLMNEPTLDDFKEHLIQINWWYQGNLNPQQQRLALPRLFPTAAANAQLADRQNEIRTFLRKHPKLNEICGHIGSFGTYVSQNHLTVRSVASEIKQVIDEMEAQHAKDQLKNIIESMKTIGYGYKKLECDAEIVKRRTAETILYVNKKATDYLNGSEDFIAIIDDMKVQFTERLKELHSLRLHHIEISIDLEIQSNRASTAKEINDRRVEKSKEYEETALALFGLSIPGFNIPLSAVASAQAAIDQCTSTPGKIIAGTAGALGGLVIGIFSTLLSPLLLVTAGVLAVMSKKWSAAISDTK</sequence>
<feature type="non-terminal residue" evidence="3">
    <location>
        <position position="1"/>
    </location>
</feature>
<dbReference type="InterPro" id="IPR008962">
    <property type="entry name" value="PapD-like_sf"/>
</dbReference>
<dbReference type="InterPro" id="IPR011990">
    <property type="entry name" value="TPR-like_helical_dom_sf"/>
</dbReference>
<keyword evidence="1" id="KW-0812">Transmembrane</keyword>
<dbReference type="SUPFAM" id="SSF49354">
    <property type="entry name" value="PapD-like"/>
    <property type="match status" value="1"/>
</dbReference>
<accession>A0A819J2E1</accession>
<feature type="transmembrane region" description="Helical" evidence="1">
    <location>
        <begin position="647"/>
        <end position="669"/>
    </location>
</feature>
<dbReference type="Pfam" id="PF00635">
    <property type="entry name" value="Motile_Sperm"/>
    <property type="match status" value="1"/>
</dbReference>